<evidence type="ECO:0000313" key="2">
    <source>
        <dbReference type="EMBL" id="CAJ1370540.1"/>
    </source>
</evidence>
<comment type="caution">
    <text evidence="2">The sequence shown here is derived from an EMBL/GenBank/DDBJ whole genome shotgun (WGS) entry which is preliminary data.</text>
</comment>
<feature type="compositionally biased region" description="Polar residues" evidence="1">
    <location>
        <begin position="1"/>
        <end position="15"/>
    </location>
</feature>
<proteinExistence type="predicted"/>
<evidence type="ECO:0000313" key="3">
    <source>
        <dbReference type="Proteomes" id="UP001178507"/>
    </source>
</evidence>
<accession>A0AA36HL21</accession>
<sequence length="120" mass="12169">MYAQARGQQDMQQPYGSLPGSFPPPQGTFAAMQQGYLGQGLQSGQSAGTYGGPAGVPPGAAGPCHPAFAANFGGNGGGYRGVQPGFAPGGFYGHGAQQVLAKKGLLAPPKRSRQKQAWCC</sequence>
<dbReference type="EMBL" id="CAUJNA010000025">
    <property type="protein sequence ID" value="CAJ1370540.1"/>
    <property type="molecule type" value="Genomic_DNA"/>
</dbReference>
<protein>
    <submittedName>
        <fullName evidence="2">Uncharacterized protein</fullName>
    </submittedName>
</protein>
<dbReference type="AlphaFoldDB" id="A0AA36HL21"/>
<dbReference type="Proteomes" id="UP001178507">
    <property type="component" value="Unassembled WGS sequence"/>
</dbReference>
<keyword evidence="3" id="KW-1185">Reference proteome</keyword>
<name>A0AA36HL21_9DINO</name>
<reference evidence="2" key="1">
    <citation type="submission" date="2023-08" db="EMBL/GenBank/DDBJ databases">
        <authorList>
            <person name="Chen Y."/>
            <person name="Shah S."/>
            <person name="Dougan E. K."/>
            <person name="Thang M."/>
            <person name="Chan C."/>
        </authorList>
    </citation>
    <scope>NUCLEOTIDE SEQUENCE</scope>
</reference>
<organism evidence="2 3">
    <name type="scientific">Effrenium voratum</name>
    <dbReference type="NCBI Taxonomy" id="2562239"/>
    <lineage>
        <taxon>Eukaryota</taxon>
        <taxon>Sar</taxon>
        <taxon>Alveolata</taxon>
        <taxon>Dinophyceae</taxon>
        <taxon>Suessiales</taxon>
        <taxon>Symbiodiniaceae</taxon>
        <taxon>Effrenium</taxon>
    </lineage>
</organism>
<evidence type="ECO:0000256" key="1">
    <source>
        <dbReference type="SAM" id="MobiDB-lite"/>
    </source>
</evidence>
<gene>
    <name evidence="2" type="ORF">EVOR1521_LOCUS1094</name>
</gene>
<feature type="region of interest" description="Disordered" evidence="1">
    <location>
        <begin position="1"/>
        <end position="29"/>
    </location>
</feature>